<dbReference type="SUPFAM" id="SSF56553">
    <property type="entry name" value="Insert subdomain of RNA polymerase alpha subunit"/>
    <property type="match status" value="1"/>
</dbReference>
<evidence type="ECO:0000256" key="8">
    <source>
        <dbReference type="HAMAP-Rule" id="MF_00059"/>
    </source>
</evidence>
<dbReference type="GO" id="GO:0009507">
    <property type="term" value="C:chloroplast"/>
    <property type="evidence" value="ECO:0007669"/>
    <property type="project" value="UniProtKB-SubCell"/>
</dbReference>
<dbReference type="InterPro" id="IPR011262">
    <property type="entry name" value="DNA-dir_RNA_pol_insert"/>
</dbReference>
<organism evidence="10">
    <name type="scientific">Kirchneriella aperta</name>
    <dbReference type="NCBI Taxonomy" id="117505"/>
    <lineage>
        <taxon>Eukaryota</taxon>
        <taxon>Viridiplantae</taxon>
        <taxon>Chlorophyta</taxon>
        <taxon>core chlorophytes</taxon>
        <taxon>Chlorophyceae</taxon>
        <taxon>CS clade</taxon>
        <taxon>Sphaeropleales</taxon>
        <taxon>Selenastraceae</taxon>
        <taxon>Kirchneriella</taxon>
    </lineage>
</organism>
<keyword evidence="10" id="KW-0934">Plastid</keyword>
<dbReference type="GO" id="GO:0003677">
    <property type="term" value="F:DNA binding"/>
    <property type="evidence" value="ECO:0007669"/>
    <property type="project" value="UniProtKB-UniRule"/>
</dbReference>
<dbReference type="HAMAP" id="MF_00059">
    <property type="entry name" value="RNApol_bact_RpoA"/>
    <property type="match status" value="1"/>
</dbReference>
<dbReference type="RefSeq" id="YP_009238472.1">
    <property type="nucleotide sequence ID" value="NC_029676.1"/>
</dbReference>
<dbReference type="Pfam" id="PF03118">
    <property type="entry name" value="RNA_pol_A_CTD"/>
    <property type="match status" value="1"/>
</dbReference>
<dbReference type="Gene3D" id="1.10.150.20">
    <property type="entry name" value="5' to 3' exonuclease, C-terminal subdomain"/>
    <property type="match status" value="1"/>
</dbReference>
<dbReference type="InterPro" id="IPR011260">
    <property type="entry name" value="RNAP_asu_C"/>
</dbReference>
<proteinExistence type="inferred from homology"/>
<feature type="region of interest" description="Alpha N-terminal domain (alpha-NTD)" evidence="8">
    <location>
        <begin position="1"/>
        <end position="279"/>
    </location>
</feature>
<dbReference type="Gene3D" id="2.170.120.12">
    <property type="entry name" value="DNA-directed RNA polymerase, insert domain"/>
    <property type="match status" value="1"/>
</dbReference>
<geneLocation type="chloroplast" evidence="10"/>
<sequence>MKNFFLSCKELRIEPSSPKSYYGCFYLGPFEASQGLTVANALRRTLLSEISGLAITGIKIDGVFHEYSTMAGIRESVLDILLNFKEIVLMKKLNKPMTQTLLGYLQVRGPGIVRASDLRLPPTIQCVDPDQYIATLSENGNLNLKFQINEGKNFVHFKNSLDDLNLNKDSVDSKEYYLPIDAVFTPIKKVNYTIESYTAESIEKAHQVVILEVWTNGTISPKDAISQTLNYLRSMFNHLGQLKILQSVVTTYSLTKNKKYRRIFKRIENDLDLMHLNFTKKKFLQSKNKSILNTTIPSITTQVNNGSNQINDPARIGKDPLEKMKKKVIIEWESRSISDLGLPYDIYNSLKQANINTVGEILKMNLNEAEIIPGLSLQSLNLLKEIVNSKGLISSSIL</sequence>
<dbReference type="InterPro" id="IPR036603">
    <property type="entry name" value="RBP11-like"/>
</dbReference>
<dbReference type="FunFam" id="2.170.120.12:FF:000001">
    <property type="entry name" value="DNA-directed RNA polymerase subunit alpha"/>
    <property type="match status" value="1"/>
</dbReference>
<feature type="region of interest" description="Alpha C-terminal domain (alpha-CTD)" evidence="8">
    <location>
        <begin position="321"/>
        <end position="398"/>
    </location>
</feature>
<evidence type="ECO:0000256" key="7">
    <source>
        <dbReference type="ARBA" id="ARBA00048552"/>
    </source>
</evidence>
<dbReference type="GeneID" id="27073928"/>
<comment type="domain">
    <text evidence="8">The N-terminal domain is essential for RNAP assembly and basal transcription, whereas the C-terminal domain is involved in interaction with transcriptional regulators and with upstream promoter elements.</text>
</comment>
<evidence type="ECO:0000256" key="2">
    <source>
        <dbReference type="ARBA" id="ARBA00007123"/>
    </source>
</evidence>
<comment type="similarity">
    <text evidence="2 8">Belongs to the RNA polymerase alpha chain family.</text>
</comment>
<evidence type="ECO:0000313" key="10">
    <source>
        <dbReference type="EMBL" id="AMO01007.1"/>
    </source>
</evidence>
<evidence type="ECO:0000259" key="9">
    <source>
        <dbReference type="SMART" id="SM00662"/>
    </source>
</evidence>
<dbReference type="CDD" id="cd06928">
    <property type="entry name" value="RNAP_alpha_NTD"/>
    <property type="match status" value="1"/>
</dbReference>
<accession>A0A140HA08</accession>
<dbReference type="InterPro" id="IPR011773">
    <property type="entry name" value="DNA-dir_RpoA"/>
</dbReference>
<gene>
    <name evidence="8 10" type="primary">rpoA</name>
    <name evidence="10" type="ORF">VU81_83</name>
</gene>
<evidence type="ECO:0000256" key="4">
    <source>
        <dbReference type="ARBA" id="ARBA00022679"/>
    </source>
</evidence>
<comment type="catalytic activity">
    <reaction evidence="7 8">
        <text>RNA(n) + a ribonucleoside 5'-triphosphate = RNA(n+1) + diphosphate</text>
        <dbReference type="Rhea" id="RHEA:21248"/>
        <dbReference type="Rhea" id="RHEA-COMP:14527"/>
        <dbReference type="Rhea" id="RHEA-COMP:17342"/>
        <dbReference type="ChEBI" id="CHEBI:33019"/>
        <dbReference type="ChEBI" id="CHEBI:61557"/>
        <dbReference type="ChEBI" id="CHEBI:140395"/>
        <dbReference type="EC" id="2.7.7.6"/>
    </reaction>
</comment>
<dbReference type="AlphaFoldDB" id="A0A140HA08"/>
<comment type="subcellular location">
    <subcellularLocation>
        <location evidence="8">Plastid</location>
        <location evidence="8">Chloroplast</location>
    </subcellularLocation>
</comment>
<dbReference type="Pfam" id="PF01000">
    <property type="entry name" value="RNA_pol_A_bac"/>
    <property type="match status" value="1"/>
</dbReference>
<keyword evidence="4 8" id="KW-0808">Transferase</keyword>
<reference evidence="10" key="1">
    <citation type="journal article" date="2016" name="Mol. Phylogenet. Evol.">
        <title>Chloroplast phylogenomic data from the green algal order Sphaeropleales (Chlorophyceae, Chlorophyta) reveal complex patterns of sequence evolution.</title>
        <authorList>
            <person name="Fucikova K."/>
            <person name="Lewis P.O."/>
            <person name="Lewis L.A."/>
        </authorList>
    </citation>
    <scope>NUCLEOTIDE SEQUENCE</scope>
    <source>
        <strain evidence="10">SAG 2004</strain>
    </source>
</reference>
<evidence type="ECO:0000256" key="5">
    <source>
        <dbReference type="ARBA" id="ARBA00022695"/>
    </source>
</evidence>
<keyword evidence="5 8" id="KW-0548">Nucleotidyltransferase</keyword>
<dbReference type="InterPro" id="IPR036643">
    <property type="entry name" value="RNApol_insert_sf"/>
</dbReference>
<evidence type="ECO:0000256" key="6">
    <source>
        <dbReference type="ARBA" id="ARBA00023163"/>
    </source>
</evidence>
<dbReference type="Gene3D" id="3.30.1360.10">
    <property type="entry name" value="RNA polymerase, RBP11-like subunit"/>
    <property type="match status" value="1"/>
</dbReference>
<dbReference type="EMBL" id="KT199250">
    <property type="protein sequence ID" value="AMO01007.1"/>
    <property type="molecule type" value="Genomic_DNA"/>
</dbReference>
<dbReference type="SUPFAM" id="SSF55257">
    <property type="entry name" value="RBP11-like subunits of RNA polymerase"/>
    <property type="match status" value="1"/>
</dbReference>
<dbReference type="SUPFAM" id="SSF47789">
    <property type="entry name" value="C-terminal domain of RNA polymerase alpha subunit"/>
    <property type="match status" value="1"/>
</dbReference>
<name>A0A140HA08_9CHLO</name>
<keyword evidence="3 8" id="KW-0240">DNA-directed RNA polymerase</keyword>
<comment type="subunit">
    <text evidence="8">In plastids the minimal PEP RNA polymerase catalytic core is composed of four subunits: alpha, beta, beta', and beta''. When a (nuclear-encoded) sigma factor is associated with the core the holoenzyme is formed, which can initiate transcription.</text>
</comment>
<dbReference type="GO" id="GO:0003899">
    <property type="term" value="F:DNA-directed RNA polymerase activity"/>
    <property type="evidence" value="ECO:0007669"/>
    <property type="project" value="UniProtKB-UniRule"/>
</dbReference>
<dbReference type="SMART" id="SM00662">
    <property type="entry name" value="RPOLD"/>
    <property type="match status" value="1"/>
</dbReference>
<dbReference type="GO" id="GO:0006351">
    <property type="term" value="P:DNA-templated transcription"/>
    <property type="evidence" value="ECO:0007669"/>
    <property type="project" value="UniProtKB-UniRule"/>
</dbReference>
<evidence type="ECO:0000256" key="1">
    <source>
        <dbReference type="ARBA" id="ARBA00004026"/>
    </source>
</evidence>
<comment type="function">
    <text evidence="1 8">DNA-dependent RNA polymerase catalyzes the transcription of DNA into RNA using the four ribonucleoside triphosphates as substrates.</text>
</comment>
<dbReference type="InterPro" id="IPR011263">
    <property type="entry name" value="DNA-dir_RNA_pol_RpoA/D/Rpb3"/>
</dbReference>
<dbReference type="GO" id="GO:0046983">
    <property type="term" value="F:protein dimerization activity"/>
    <property type="evidence" value="ECO:0007669"/>
    <property type="project" value="InterPro"/>
</dbReference>
<protein>
    <recommendedName>
        <fullName evidence="8">DNA-directed RNA polymerase subunit alpha</fullName>
        <shortName evidence="8">PEP</shortName>
        <ecNumber evidence="8">2.7.7.6</ecNumber>
    </recommendedName>
    <alternativeName>
        <fullName evidence="8">Plastid-encoded RNA polymerase subunit alpha</fullName>
        <shortName evidence="8">RNA polymerase subunit alpha</shortName>
    </alternativeName>
</protein>
<dbReference type="EC" id="2.7.7.6" evidence="8"/>
<evidence type="ECO:0000256" key="3">
    <source>
        <dbReference type="ARBA" id="ARBA00022478"/>
    </source>
</evidence>
<feature type="domain" description="DNA-directed RNA polymerase RpoA/D/Rpb3-type" evidence="9">
    <location>
        <begin position="22"/>
        <end position="242"/>
    </location>
</feature>
<keyword evidence="10" id="KW-0150">Chloroplast</keyword>
<dbReference type="GO" id="GO:0000428">
    <property type="term" value="C:DNA-directed RNA polymerase complex"/>
    <property type="evidence" value="ECO:0007669"/>
    <property type="project" value="UniProtKB-KW"/>
</dbReference>
<dbReference type="Pfam" id="PF01193">
    <property type="entry name" value="RNA_pol_L"/>
    <property type="match status" value="1"/>
</dbReference>
<keyword evidence="6 8" id="KW-0804">Transcription</keyword>